<comment type="caution">
    <text evidence="2">The sequence shown here is derived from an EMBL/GenBank/DDBJ whole genome shotgun (WGS) entry which is preliminary data.</text>
</comment>
<dbReference type="InterPro" id="IPR036237">
    <property type="entry name" value="Xyl_isomerase-like_sf"/>
</dbReference>
<dbReference type="EMBL" id="JAETXX010000001">
    <property type="protein sequence ID" value="MCF8713394.1"/>
    <property type="molecule type" value="Genomic_DNA"/>
</dbReference>
<evidence type="ECO:0000259" key="1">
    <source>
        <dbReference type="Pfam" id="PF01261"/>
    </source>
</evidence>
<evidence type="ECO:0000313" key="2">
    <source>
        <dbReference type="EMBL" id="MCF8713394.1"/>
    </source>
</evidence>
<dbReference type="Gene3D" id="3.20.20.150">
    <property type="entry name" value="Divalent-metal-dependent TIM barrel enzymes"/>
    <property type="match status" value="1"/>
</dbReference>
<evidence type="ECO:0000313" key="3">
    <source>
        <dbReference type="Proteomes" id="UP000829517"/>
    </source>
</evidence>
<name>A0ABS9IYY2_9FLAO</name>
<dbReference type="InterPro" id="IPR013022">
    <property type="entry name" value="Xyl_isomerase-like_TIM-brl"/>
</dbReference>
<dbReference type="PROSITE" id="PS51257">
    <property type="entry name" value="PROKAR_LIPOPROTEIN"/>
    <property type="match status" value="1"/>
</dbReference>
<sequence>MERRKFITNSSKAGLAISFLGMYACKETSSEKKELKQNTPVFEPFFKLSLAQWSLHKMIREEKLNPMDFAKKAKELGFEGLEYVNQLYNKEIEKRGNNNKAIISLAEDLKKISDKEGMLNQIMMVDLQGEENLLSTADENLRKQAVENHKIWIDATAILECHSIRINLFGSNDEKIWKEKSVASLNELSEYASEKNVNVIVENHGALSSNGALMVEVMKTVNRDNCGTLPDFGNFCVRREDDKLWDAPCIDQYDIYKGVEELMPFAKGISAKTFNFDENGDETTIDFYRMMKIIKDAGFKGFVGVEYEGDTLSEEKGIIASKALLLKVAKKLSDTSVYTEA</sequence>
<gene>
    <name evidence="2" type="ORF">JM658_01010</name>
</gene>
<proteinExistence type="predicted"/>
<dbReference type="GO" id="GO:0016853">
    <property type="term" value="F:isomerase activity"/>
    <property type="evidence" value="ECO:0007669"/>
    <property type="project" value="UniProtKB-KW"/>
</dbReference>
<dbReference type="PANTHER" id="PTHR12110">
    <property type="entry name" value="HYDROXYPYRUVATE ISOMERASE"/>
    <property type="match status" value="1"/>
</dbReference>
<dbReference type="RefSeq" id="WP_236957366.1">
    <property type="nucleotide sequence ID" value="NZ_JAETXX010000001.1"/>
</dbReference>
<organism evidence="2 3">
    <name type="scientific">Joostella atrarenae</name>
    <dbReference type="NCBI Taxonomy" id="679257"/>
    <lineage>
        <taxon>Bacteria</taxon>
        <taxon>Pseudomonadati</taxon>
        <taxon>Bacteroidota</taxon>
        <taxon>Flavobacteriia</taxon>
        <taxon>Flavobacteriales</taxon>
        <taxon>Flavobacteriaceae</taxon>
        <taxon>Joostella</taxon>
    </lineage>
</organism>
<keyword evidence="2" id="KW-0413">Isomerase</keyword>
<dbReference type="Pfam" id="PF01261">
    <property type="entry name" value="AP_endonuc_2"/>
    <property type="match status" value="1"/>
</dbReference>
<feature type="domain" description="Xylose isomerase-like TIM barrel" evidence="1">
    <location>
        <begin position="71"/>
        <end position="324"/>
    </location>
</feature>
<reference evidence="2 3" key="1">
    <citation type="submission" date="2021-01" db="EMBL/GenBank/DDBJ databases">
        <title>Genome sequencing of Joostella atrarenae M1-2 (= KCTC 23194).</title>
        <authorList>
            <person name="Zakaria M.R."/>
            <person name="Lam M.Q."/>
            <person name="Chong C.S."/>
        </authorList>
    </citation>
    <scope>NUCLEOTIDE SEQUENCE [LARGE SCALE GENOMIC DNA]</scope>
    <source>
        <strain evidence="2 3">M1-2</strain>
    </source>
</reference>
<dbReference type="SUPFAM" id="SSF51658">
    <property type="entry name" value="Xylose isomerase-like"/>
    <property type="match status" value="1"/>
</dbReference>
<keyword evidence="3" id="KW-1185">Reference proteome</keyword>
<protein>
    <submittedName>
        <fullName evidence="2">Sugar phosphate isomerase/epimerase</fullName>
    </submittedName>
</protein>
<dbReference type="PANTHER" id="PTHR12110:SF53">
    <property type="entry name" value="BLR5974 PROTEIN"/>
    <property type="match status" value="1"/>
</dbReference>
<accession>A0ABS9IYY2</accession>
<dbReference type="Proteomes" id="UP000829517">
    <property type="component" value="Unassembled WGS sequence"/>
</dbReference>
<dbReference type="InterPro" id="IPR050312">
    <property type="entry name" value="IolE/XylAMocC-like"/>
</dbReference>